<reference evidence="2" key="1">
    <citation type="journal article" date="2014" name="Int. J. Syst. Evol. Microbiol.">
        <title>Complete genome sequence of Corynebacterium casei LMG S-19264T (=DSM 44701T), isolated from a smear-ripened cheese.</title>
        <authorList>
            <consortium name="US DOE Joint Genome Institute (JGI-PGF)"/>
            <person name="Walter F."/>
            <person name="Albersmeier A."/>
            <person name="Kalinowski J."/>
            <person name="Ruckert C."/>
        </authorList>
    </citation>
    <scope>NUCLEOTIDE SEQUENCE</scope>
    <source>
        <strain evidence="2">NBRC 12467</strain>
    </source>
</reference>
<gene>
    <name evidence="2" type="ORF">GCM10007872_14270</name>
    <name evidence="3" type="ORF">GCM10007872_22350</name>
</gene>
<feature type="compositionally biased region" description="Basic and acidic residues" evidence="1">
    <location>
        <begin position="63"/>
        <end position="74"/>
    </location>
</feature>
<dbReference type="EMBL" id="BSNZ01000008">
    <property type="protein sequence ID" value="GLQ84519.1"/>
    <property type="molecule type" value="Genomic_DNA"/>
</dbReference>
<dbReference type="EMBL" id="BSNZ01000013">
    <property type="protein sequence ID" value="GLQ85327.1"/>
    <property type="molecule type" value="Genomic_DNA"/>
</dbReference>
<dbReference type="AlphaFoldDB" id="A0AA37WBL8"/>
<evidence type="ECO:0000313" key="2">
    <source>
        <dbReference type="EMBL" id="GLQ84519.1"/>
    </source>
</evidence>
<organism evidence="2 4">
    <name type="scientific">Gluconobacter sphaericus NBRC 12467</name>
    <dbReference type="NCBI Taxonomy" id="1307951"/>
    <lineage>
        <taxon>Bacteria</taxon>
        <taxon>Pseudomonadati</taxon>
        <taxon>Pseudomonadota</taxon>
        <taxon>Alphaproteobacteria</taxon>
        <taxon>Acetobacterales</taxon>
        <taxon>Acetobacteraceae</taxon>
        <taxon>Gluconobacter</taxon>
    </lineage>
</organism>
<evidence type="ECO:0000313" key="4">
    <source>
        <dbReference type="Proteomes" id="UP001156708"/>
    </source>
</evidence>
<reference evidence="2" key="3">
    <citation type="submission" date="2023-01" db="EMBL/GenBank/DDBJ databases">
        <title>Draft genome sequence of Gluconobacter sphaericus strain NBRC 12467.</title>
        <authorList>
            <person name="Sun Q."/>
            <person name="Mori K."/>
        </authorList>
    </citation>
    <scope>NUCLEOTIDE SEQUENCE</scope>
    <source>
        <strain evidence="2">NBRC 12467</strain>
    </source>
</reference>
<protein>
    <submittedName>
        <fullName evidence="2">Uncharacterized protein</fullName>
    </submittedName>
</protein>
<proteinExistence type="predicted"/>
<reference evidence="4" key="2">
    <citation type="journal article" date="2019" name="Int. J. Syst. Evol. Microbiol.">
        <title>The Global Catalogue of Microorganisms (GCM) 10K type strain sequencing project: providing services to taxonomists for standard genome sequencing and annotation.</title>
        <authorList>
            <consortium name="The Broad Institute Genomics Platform"/>
            <consortium name="The Broad Institute Genome Sequencing Center for Infectious Disease"/>
            <person name="Wu L."/>
            <person name="Ma J."/>
        </authorList>
    </citation>
    <scope>NUCLEOTIDE SEQUENCE [LARGE SCALE GENOMIC DNA]</scope>
    <source>
        <strain evidence="4">NBRC 12467</strain>
    </source>
</reference>
<evidence type="ECO:0000256" key="1">
    <source>
        <dbReference type="SAM" id="MobiDB-lite"/>
    </source>
</evidence>
<sequence>MQSGAEFLSQKIIDQPMARHPVQSIKPRACNGDIEMRLPAAAKSFRPGVMGVTGAVILDLDRRGQQFPSKDRLDPFPSSAMRRGRV</sequence>
<keyword evidence="4" id="KW-1185">Reference proteome</keyword>
<feature type="region of interest" description="Disordered" evidence="1">
    <location>
        <begin position="63"/>
        <end position="86"/>
    </location>
</feature>
<evidence type="ECO:0000313" key="3">
    <source>
        <dbReference type="EMBL" id="GLQ85327.1"/>
    </source>
</evidence>
<accession>A0AA37WBL8</accession>
<name>A0AA37WBL8_9PROT</name>
<dbReference type="Proteomes" id="UP001156708">
    <property type="component" value="Unassembled WGS sequence"/>
</dbReference>
<comment type="caution">
    <text evidence="2">The sequence shown here is derived from an EMBL/GenBank/DDBJ whole genome shotgun (WGS) entry which is preliminary data.</text>
</comment>